<keyword evidence="2" id="KW-1133">Transmembrane helix</keyword>
<sequence length="452" mass="47521">MTCGPQGRPSARSMPASWRRALADEGFRLFFPLAAIYAAVWPPLWVLALGFDLPLARTVPPSLWHAHEMLVGAFGAALIGFMTTAAPEWTDTEPLRGRRLWILAGLWGLGRAVGVLGWDGMGAVGAVADLAWLGSLLAYLLRLSILRGTDRLLAFAFWIAVLAACTAAARLAFLWGSIDLAVRAVHLIGFAFLGLLGIALARITVPVTNLVLDPTEATSPFRPHPGRLNLASGLMLIAMAGELAGLSPAVSGYLLIATGAAFMDRVAEAFIGRRALRSEILMLAGASALAGTGLVLSGAARLGAGWTEIAGIHAAFMGGLGLGVYAILCIAGLLHTGRPLGVPRLARLGAICLVASVLLRLSPEFGIPLPGPLHGLASLAWAAAFLLWLAAYGPFLTRLEPAADDARAARDLPADVRRQVAALPDAGSKRHDRWNSMPEKRTGTAFRDKGVG</sequence>
<reference evidence="3" key="1">
    <citation type="submission" date="2016-08" db="EMBL/GenBank/DDBJ databases">
        <authorList>
            <person name="Seilhamer J.J."/>
        </authorList>
    </citation>
    <scope>NUCLEOTIDE SEQUENCE</scope>
    <source>
        <strain evidence="3">86</strain>
    </source>
</reference>
<protein>
    <submittedName>
        <fullName evidence="3">NnrS family protein</fullName>
    </submittedName>
</protein>
<feature type="transmembrane region" description="Helical" evidence="2">
    <location>
        <begin position="153"/>
        <end position="178"/>
    </location>
</feature>
<keyword evidence="2" id="KW-0472">Membrane</keyword>
<name>A0A212LF63_9HYPH</name>
<feature type="compositionally biased region" description="Basic and acidic residues" evidence="1">
    <location>
        <begin position="438"/>
        <end position="452"/>
    </location>
</feature>
<evidence type="ECO:0000313" key="3">
    <source>
        <dbReference type="EMBL" id="SCM76201.1"/>
    </source>
</evidence>
<dbReference type="Pfam" id="PF05940">
    <property type="entry name" value="NnrS"/>
    <property type="match status" value="1"/>
</dbReference>
<evidence type="ECO:0000256" key="2">
    <source>
        <dbReference type="SAM" id="Phobius"/>
    </source>
</evidence>
<feature type="region of interest" description="Disordered" evidence="1">
    <location>
        <begin position="421"/>
        <end position="452"/>
    </location>
</feature>
<gene>
    <name evidence="3" type="ORF">KL86PLE_40006</name>
</gene>
<feature type="transmembrane region" description="Helical" evidence="2">
    <location>
        <begin position="345"/>
        <end position="361"/>
    </location>
</feature>
<feature type="transmembrane region" description="Helical" evidence="2">
    <location>
        <begin position="29"/>
        <end position="49"/>
    </location>
</feature>
<evidence type="ECO:0000256" key="1">
    <source>
        <dbReference type="SAM" id="MobiDB-lite"/>
    </source>
</evidence>
<feature type="transmembrane region" description="Helical" evidence="2">
    <location>
        <begin position="124"/>
        <end position="141"/>
    </location>
</feature>
<organism evidence="3">
    <name type="scientific">uncultured Pleomorphomonas sp</name>
    <dbReference type="NCBI Taxonomy" id="442121"/>
    <lineage>
        <taxon>Bacteria</taxon>
        <taxon>Pseudomonadati</taxon>
        <taxon>Pseudomonadota</taxon>
        <taxon>Alphaproteobacteria</taxon>
        <taxon>Hyphomicrobiales</taxon>
        <taxon>Pleomorphomonadaceae</taxon>
        <taxon>Pleomorphomonas</taxon>
        <taxon>environmental samples</taxon>
    </lineage>
</organism>
<accession>A0A212LF63</accession>
<dbReference type="AlphaFoldDB" id="A0A212LF63"/>
<feature type="transmembrane region" description="Helical" evidence="2">
    <location>
        <begin position="280"/>
        <end position="300"/>
    </location>
</feature>
<dbReference type="InterPro" id="IPR010266">
    <property type="entry name" value="NnrS"/>
</dbReference>
<feature type="transmembrane region" description="Helical" evidence="2">
    <location>
        <begin position="184"/>
        <end position="205"/>
    </location>
</feature>
<feature type="transmembrane region" description="Helical" evidence="2">
    <location>
        <begin position="100"/>
        <end position="118"/>
    </location>
</feature>
<feature type="transmembrane region" description="Helical" evidence="2">
    <location>
        <begin position="69"/>
        <end position="88"/>
    </location>
</feature>
<feature type="transmembrane region" description="Helical" evidence="2">
    <location>
        <begin position="373"/>
        <end position="392"/>
    </location>
</feature>
<feature type="transmembrane region" description="Helical" evidence="2">
    <location>
        <begin position="312"/>
        <end position="333"/>
    </location>
</feature>
<dbReference type="EMBL" id="FMJD01000008">
    <property type="protein sequence ID" value="SCM76201.1"/>
    <property type="molecule type" value="Genomic_DNA"/>
</dbReference>
<proteinExistence type="predicted"/>
<keyword evidence="2" id="KW-0812">Transmembrane</keyword>